<organism evidence="6 7">
    <name type="scientific">Arsenicitalea aurantiaca</name>
    <dbReference type="NCBI Taxonomy" id="1783274"/>
    <lineage>
        <taxon>Bacteria</taxon>
        <taxon>Pseudomonadati</taxon>
        <taxon>Pseudomonadota</taxon>
        <taxon>Alphaproteobacteria</taxon>
        <taxon>Hyphomicrobiales</taxon>
        <taxon>Devosiaceae</taxon>
        <taxon>Arsenicitalea</taxon>
    </lineage>
</organism>
<feature type="domain" description="HTH iclR-type" evidence="4">
    <location>
        <begin position="14"/>
        <end position="76"/>
    </location>
</feature>
<reference evidence="6 7" key="1">
    <citation type="journal article" date="2016" name="Int. J. Syst. Evol. Microbiol.">
        <title>Arsenicitalea aurantiaca gen. nov., sp. nov., a new member of the family Hyphomicrobiaceae, isolated from high-arsenic sediment.</title>
        <authorList>
            <person name="Mu Y."/>
            <person name="Zhou L."/>
            <person name="Zeng X.C."/>
            <person name="Liu L."/>
            <person name="Pan Y."/>
            <person name="Chen X."/>
            <person name="Wang J."/>
            <person name="Li S."/>
            <person name="Li W.J."/>
            <person name="Wang Y."/>
        </authorList>
    </citation>
    <scope>NUCLEOTIDE SEQUENCE [LARGE SCALE GENOMIC DNA]</scope>
    <source>
        <strain evidence="6 7">42-50</strain>
    </source>
</reference>
<proteinExistence type="predicted"/>
<keyword evidence="7" id="KW-1185">Reference proteome</keyword>
<dbReference type="Pfam" id="PF01614">
    <property type="entry name" value="IclR_C"/>
    <property type="match status" value="1"/>
</dbReference>
<dbReference type="PANTHER" id="PTHR30136">
    <property type="entry name" value="HELIX-TURN-HELIX TRANSCRIPTIONAL REGULATOR, ICLR FAMILY"/>
    <property type="match status" value="1"/>
</dbReference>
<dbReference type="InterPro" id="IPR050707">
    <property type="entry name" value="HTH_MetabolicPath_Reg"/>
</dbReference>
<evidence type="ECO:0000259" key="5">
    <source>
        <dbReference type="PROSITE" id="PS51078"/>
    </source>
</evidence>
<dbReference type="InterPro" id="IPR014757">
    <property type="entry name" value="Tscrpt_reg_IclR_C"/>
</dbReference>
<dbReference type="InterPro" id="IPR036388">
    <property type="entry name" value="WH-like_DNA-bd_sf"/>
</dbReference>
<sequence>MTRAVIEPSEARPQSAIERTLAAIEVLALADEPIKLSDLAARLGMPKSAAHRILTGLVEAGWAEQSVQSDCYGLTLHMALIGQRQLARLDIADLRQPILDDLARRTRELVRLTAVQGETLNWVGSARGRRSGLVYEPDMSERIIPFATANGKVWLASLPLEEAVRIALAAGLGTGGAGGPRQLTSLEAFTAELETTRERGYGLAREEAEAGVGAVAVAISLKGRVVGTMSVAAPIARLGADRIEDLVPQLKAAAVDMALAWTAR</sequence>
<dbReference type="SUPFAM" id="SSF55781">
    <property type="entry name" value="GAF domain-like"/>
    <property type="match status" value="1"/>
</dbReference>
<evidence type="ECO:0000313" key="6">
    <source>
        <dbReference type="EMBL" id="RUT29262.1"/>
    </source>
</evidence>
<dbReference type="PANTHER" id="PTHR30136:SF35">
    <property type="entry name" value="HTH-TYPE TRANSCRIPTIONAL REGULATOR RV1719"/>
    <property type="match status" value="1"/>
</dbReference>
<dbReference type="OrthoDB" id="9807558at2"/>
<evidence type="ECO:0000256" key="3">
    <source>
        <dbReference type="ARBA" id="ARBA00023163"/>
    </source>
</evidence>
<dbReference type="GO" id="GO:0045892">
    <property type="term" value="P:negative regulation of DNA-templated transcription"/>
    <property type="evidence" value="ECO:0007669"/>
    <property type="project" value="TreeGrafter"/>
</dbReference>
<protein>
    <submittedName>
        <fullName evidence="6">IclR family transcriptional regulator</fullName>
    </submittedName>
</protein>
<evidence type="ECO:0000259" key="4">
    <source>
        <dbReference type="PROSITE" id="PS51077"/>
    </source>
</evidence>
<dbReference type="InterPro" id="IPR036390">
    <property type="entry name" value="WH_DNA-bd_sf"/>
</dbReference>
<dbReference type="Proteomes" id="UP000281547">
    <property type="component" value="Unassembled WGS sequence"/>
</dbReference>
<dbReference type="GO" id="GO:0003700">
    <property type="term" value="F:DNA-binding transcription factor activity"/>
    <property type="evidence" value="ECO:0007669"/>
    <property type="project" value="TreeGrafter"/>
</dbReference>
<keyword evidence="3" id="KW-0804">Transcription</keyword>
<dbReference type="InterPro" id="IPR029016">
    <property type="entry name" value="GAF-like_dom_sf"/>
</dbReference>
<evidence type="ECO:0000313" key="7">
    <source>
        <dbReference type="Proteomes" id="UP000281547"/>
    </source>
</evidence>
<dbReference type="SUPFAM" id="SSF46785">
    <property type="entry name" value="Winged helix' DNA-binding domain"/>
    <property type="match status" value="1"/>
</dbReference>
<keyword evidence="1" id="KW-0805">Transcription regulation</keyword>
<dbReference type="InterPro" id="IPR005471">
    <property type="entry name" value="Tscrpt_reg_IclR_N"/>
</dbReference>
<dbReference type="Pfam" id="PF09339">
    <property type="entry name" value="HTH_IclR"/>
    <property type="match status" value="1"/>
</dbReference>
<dbReference type="PROSITE" id="PS51078">
    <property type="entry name" value="ICLR_ED"/>
    <property type="match status" value="1"/>
</dbReference>
<dbReference type="GO" id="GO:0003677">
    <property type="term" value="F:DNA binding"/>
    <property type="evidence" value="ECO:0007669"/>
    <property type="project" value="UniProtKB-KW"/>
</dbReference>
<dbReference type="RefSeq" id="WP_127189252.1">
    <property type="nucleotide sequence ID" value="NZ_RZNJ01000005.1"/>
</dbReference>
<evidence type="ECO:0000256" key="2">
    <source>
        <dbReference type="ARBA" id="ARBA00023125"/>
    </source>
</evidence>
<dbReference type="PROSITE" id="PS51077">
    <property type="entry name" value="HTH_ICLR"/>
    <property type="match status" value="1"/>
</dbReference>
<name>A0A433X5C6_9HYPH</name>
<accession>A0A433X5C6</accession>
<dbReference type="Gene3D" id="3.30.450.40">
    <property type="match status" value="1"/>
</dbReference>
<keyword evidence="2" id="KW-0238">DNA-binding</keyword>
<dbReference type="SMART" id="SM00346">
    <property type="entry name" value="HTH_ICLR"/>
    <property type="match status" value="1"/>
</dbReference>
<dbReference type="AlphaFoldDB" id="A0A433X5C6"/>
<dbReference type="EMBL" id="RZNJ01000005">
    <property type="protein sequence ID" value="RUT29262.1"/>
    <property type="molecule type" value="Genomic_DNA"/>
</dbReference>
<dbReference type="Gene3D" id="1.10.10.10">
    <property type="entry name" value="Winged helix-like DNA-binding domain superfamily/Winged helix DNA-binding domain"/>
    <property type="match status" value="1"/>
</dbReference>
<comment type="caution">
    <text evidence="6">The sequence shown here is derived from an EMBL/GenBank/DDBJ whole genome shotgun (WGS) entry which is preliminary data.</text>
</comment>
<gene>
    <name evidence="6" type="ORF">EMQ25_14125</name>
</gene>
<evidence type="ECO:0000256" key="1">
    <source>
        <dbReference type="ARBA" id="ARBA00023015"/>
    </source>
</evidence>
<feature type="domain" description="IclR-ED" evidence="5">
    <location>
        <begin position="77"/>
        <end position="263"/>
    </location>
</feature>